<protein>
    <submittedName>
        <fullName evidence="1">Uncharacterized protein</fullName>
    </submittedName>
</protein>
<name>X0YMM8_9ZZZZ</name>
<feature type="non-terminal residue" evidence="1">
    <location>
        <position position="43"/>
    </location>
</feature>
<proteinExistence type="predicted"/>
<evidence type="ECO:0000313" key="1">
    <source>
        <dbReference type="EMBL" id="GAG57365.1"/>
    </source>
</evidence>
<gene>
    <name evidence="1" type="ORF">S01H4_16846</name>
</gene>
<accession>X0YMM8</accession>
<dbReference type="AlphaFoldDB" id="X0YMM8"/>
<sequence length="43" mass="5061">MRDELGRFMSGFFPGYGFKKGEKGYWLGKKRPNMQAENHPFYG</sequence>
<reference evidence="1" key="1">
    <citation type="journal article" date="2014" name="Front. Microbiol.">
        <title>High frequency of phylogenetically diverse reductive dehalogenase-homologous genes in deep subseafloor sedimentary metagenomes.</title>
        <authorList>
            <person name="Kawai M."/>
            <person name="Futagami T."/>
            <person name="Toyoda A."/>
            <person name="Takaki Y."/>
            <person name="Nishi S."/>
            <person name="Hori S."/>
            <person name="Arai W."/>
            <person name="Tsubouchi T."/>
            <person name="Morono Y."/>
            <person name="Uchiyama I."/>
            <person name="Ito T."/>
            <person name="Fujiyama A."/>
            <person name="Inagaki F."/>
            <person name="Takami H."/>
        </authorList>
    </citation>
    <scope>NUCLEOTIDE SEQUENCE</scope>
    <source>
        <strain evidence="1">Expedition CK06-06</strain>
    </source>
</reference>
<dbReference type="EMBL" id="BART01007404">
    <property type="protein sequence ID" value="GAG57365.1"/>
    <property type="molecule type" value="Genomic_DNA"/>
</dbReference>
<comment type="caution">
    <text evidence="1">The sequence shown here is derived from an EMBL/GenBank/DDBJ whole genome shotgun (WGS) entry which is preliminary data.</text>
</comment>
<organism evidence="1">
    <name type="scientific">marine sediment metagenome</name>
    <dbReference type="NCBI Taxonomy" id="412755"/>
    <lineage>
        <taxon>unclassified sequences</taxon>
        <taxon>metagenomes</taxon>
        <taxon>ecological metagenomes</taxon>
    </lineage>
</organism>